<protein>
    <recommendedName>
        <fullName evidence="2">Aminotransferase class V domain-containing protein</fullName>
    </recommendedName>
</protein>
<dbReference type="InterPro" id="IPR000192">
    <property type="entry name" value="Aminotrans_V_dom"/>
</dbReference>
<dbReference type="STRING" id="321614.Q0UQH3"/>
<sequence length="476" mass="52594">MTSISALDVRTKDGVKFGKELREKEFLFQKGYLNLNHGSFGTYPKAVRDQLRHFQDEVEARPDSFIRYEYPKLINESREAVTKVRTLVLNLLAPTLIILQVLNAPSDTVVFVPNATTGINTVLRNLDFQPGDHILYFATIYGACEKTVAYITETTPAKSVKITYAYPVEDDWLVAEFRSKVADVEKTGGKVKIAIFDTIVSMPGVRVPFERLTAACKELGVLSCIDGAHGVGHIKLDLEKLDPDFFVSNCHKWLHVPRGNAIFYVPVRNQHLIRSTLPTSHGFAPRNSTIGSPFPKSGFPNTSQNAHVANFEFVGTIDNAPYLCVPAALAWREKLGGEDVIMKYCQTLAREGAKLVAKELGTEVMENKTGTLGADCCLANIRLPIAVAKAKEYAAAAGIEEADVGGEVRDWMHKTSLDDHGTFLQTMFHGGAWWARLSGQVYLEMADMAWAAETLKKIIVRVEAGEWAGVDKASNL</sequence>
<evidence type="ECO:0000313" key="3">
    <source>
        <dbReference type="EMBL" id="EAT87055.2"/>
    </source>
</evidence>
<name>Q0UQH3_PHANO</name>
<dbReference type="PANTHER" id="PTHR43092:SF2">
    <property type="entry name" value="HERCYNYLCYSTEINE SULFOXIDE LYASE"/>
    <property type="match status" value="1"/>
</dbReference>
<dbReference type="InterPro" id="IPR015421">
    <property type="entry name" value="PyrdxlP-dep_Trfase_major"/>
</dbReference>
<dbReference type="Proteomes" id="UP000001055">
    <property type="component" value="Unassembled WGS sequence"/>
</dbReference>
<reference evidence="4" key="1">
    <citation type="journal article" date="2007" name="Plant Cell">
        <title>Dothideomycete-plant interactions illuminated by genome sequencing and EST analysis of the wheat pathogen Stagonospora nodorum.</title>
        <authorList>
            <person name="Hane J.K."/>
            <person name="Lowe R.G."/>
            <person name="Solomon P.S."/>
            <person name="Tan K.C."/>
            <person name="Schoch C.L."/>
            <person name="Spatafora J.W."/>
            <person name="Crous P.W."/>
            <person name="Kodira C."/>
            <person name="Birren B.W."/>
            <person name="Galagan J.E."/>
            <person name="Torriani S.F."/>
            <person name="McDonald B.A."/>
            <person name="Oliver R.P."/>
        </authorList>
    </citation>
    <scope>NUCLEOTIDE SEQUENCE [LARGE SCALE GENOMIC DNA]</scope>
    <source>
        <strain evidence="4">SN15 / ATCC MYA-4574 / FGSC 10173</strain>
    </source>
</reference>
<evidence type="ECO:0000259" key="2">
    <source>
        <dbReference type="Pfam" id="PF00266"/>
    </source>
</evidence>
<dbReference type="EMBL" id="CH445332">
    <property type="protein sequence ID" value="EAT87055.2"/>
    <property type="molecule type" value="Genomic_DNA"/>
</dbReference>
<dbReference type="AlphaFoldDB" id="Q0UQH3"/>
<dbReference type="SUPFAM" id="SSF53383">
    <property type="entry name" value="PLP-dependent transferases"/>
    <property type="match status" value="1"/>
</dbReference>
<dbReference type="HOGENOM" id="CLU_003433_3_0_1"/>
<accession>Q0UQH3</accession>
<dbReference type="RefSeq" id="XP_001796379.1">
    <property type="nucleotide sequence ID" value="XM_001796327.1"/>
</dbReference>
<dbReference type="InterPro" id="IPR015424">
    <property type="entry name" value="PyrdxlP-dep_Trfase"/>
</dbReference>
<dbReference type="VEuPathDB" id="FungiDB:JI435_059910"/>
<keyword evidence="1" id="KW-0663">Pyridoxal phosphate</keyword>
<evidence type="ECO:0000313" key="4">
    <source>
        <dbReference type="Proteomes" id="UP000001055"/>
    </source>
</evidence>
<organism evidence="3 4">
    <name type="scientific">Phaeosphaeria nodorum (strain SN15 / ATCC MYA-4574 / FGSC 10173)</name>
    <name type="common">Glume blotch fungus</name>
    <name type="synonym">Parastagonospora nodorum</name>
    <dbReference type="NCBI Taxonomy" id="321614"/>
    <lineage>
        <taxon>Eukaryota</taxon>
        <taxon>Fungi</taxon>
        <taxon>Dikarya</taxon>
        <taxon>Ascomycota</taxon>
        <taxon>Pezizomycotina</taxon>
        <taxon>Dothideomycetes</taxon>
        <taxon>Pleosporomycetidae</taxon>
        <taxon>Pleosporales</taxon>
        <taxon>Pleosporineae</taxon>
        <taxon>Phaeosphaeriaceae</taxon>
        <taxon>Parastagonospora</taxon>
    </lineage>
</organism>
<dbReference type="Pfam" id="PF00266">
    <property type="entry name" value="Aminotran_5"/>
    <property type="match status" value="1"/>
</dbReference>
<evidence type="ECO:0000256" key="1">
    <source>
        <dbReference type="ARBA" id="ARBA00022898"/>
    </source>
</evidence>
<dbReference type="GO" id="GO:1990411">
    <property type="term" value="F:hercynylcysteine sulfoxide lyase activity (ergothioneine-forming)"/>
    <property type="evidence" value="ECO:0000318"/>
    <property type="project" value="GO_Central"/>
</dbReference>
<dbReference type="PANTHER" id="PTHR43092">
    <property type="entry name" value="L-CYSTEINE DESULFHYDRASE"/>
    <property type="match status" value="1"/>
</dbReference>
<dbReference type="GeneID" id="5973256"/>
<dbReference type="KEGG" id="pno:SNOG_05991"/>
<gene>
    <name evidence="3" type="ORF">SNOG_05991</name>
</gene>
<dbReference type="eggNOG" id="KOG1549">
    <property type="taxonomic scope" value="Eukaryota"/>
</dbReference>
<feature type="domain" description="Aminotransferase class V" evidence="2">
    <location>
        <begin position="99"/>
        <end position="271"/>
    </location>
</feature>
<proteinExistence type="predicted"/>
<dbReference type="Gene3D" id="3.40.640.10">
    <property type="entry name" value="Type I PLP-dependent aspartate aminotransferase-like (Major domain)"/>
    <property type="match status" value="1"/>
</dbReference>
<dbReference type="GO" id="GO:1903257">
    <property type="term" value="P:selenoneine biosynthetic process"/>
    <property type="evidence" value="ECO:0000318"/>
    <property type="project" value="GO_Central"/>
</dbReference>
<dbReference type="InParanoid" id="Q0UQH3"/>